<sequence length="102" mass="11083">MAASNLFHQTFCLASILILDAPGCPSCRRRMMTSCNAFGITTLVPHTKKSWSVDNASLLWKKEIKSGSSTFLGHPRFVSSMIRGSRGSFLVSSCTVQLVIGT</sequence>
<keyword evidence="1" id="KW-0732">Signal</keyword>
<feature type="chain" id="PRO_5025354775" description="Secreted protein" evidence="1">
    <location>
        <begin position="27"/>
        <end position="102"/>
    </location>
</feature>
<protein>
    <recommendedName>
        <fullName evidence="3">Secreted protein</fullName>
    </recommendedName>
</protein>
<evidence type="ECO:0000313" key="2">
    <source>
        <dbReference type="EMBL" id="MXU88553.1"/>
    </source>
</evidence>
<organism evidence="2">
    <name type="scientific">Ixodes ricinus</name>
    <name type="common">Common tick</name>
    <name type="synonym">Acarus ricinus</name>
    <dbReference type="NCBI Taxonomy" id="34613"/>
    <lineage>
        <taxon>Eukaryota</taxon>
        <taxon>Metazoa</taxon>
        <taxon>Ecdysozoa</taxon>
        <taxon>Arthropoda</taxon>
        <taxon>Chelicerata</taxon>
        <taxon>Arachnida</taxon>
        <taxon>Acari</taxon>
        <taxon>Parasitiformes</taxon>
        <taxon>Ixodida</taxon>
        <taxon>Ixodoidea</taxon>
        <taxon>Ixodidae</taxon>
        <taxon>Ixodinae</taxon>
        <taxon>Ixodes</taxon>
    </lineage>
</organism>
<dbReference type="EMBL" id="GIFC01006470">
    <property type="protein sequence ID" value="MXU88553.1"/>
    <property type="molecule type" value="Transcribed_RNA"/>
</dbReference>
<accession>A0A6B0UIG9</accession>
<reference evidence="2" key="1">
    <citation type="submission" date="2019-12" db="EMBL/GenBank/DDBJ databases">
        <title>An insight into the sialome of adult female Ixodes ricinus ticks feeding for 6 days.</title>
        <authorList>
            <person name="Perner J."/>
            <person name="Ribeiro J.M.C."/>
        </authorList>
    </citation>
    <scope>NUCLEOTIDE SEQUENCE</scope>
    <source>
        <strain evidence="2">Semi-engorged</strain>
        <tissue evidence="2">Salivary glands</tissue>
    </source>
</reference>
<proteinExistence type="predicted"/>
<dbReference type="AlphaFoldDB" id="A0A6B0UIG9"/>
<evidence type="ECO:0008006" key="3">
    <source>
        <dbReference type="Google" id="ProtNLM"/>
    </source>
</evidence>
<name>A0A6B0UIG9_IXORI</name>
<feature type="signal peptide" evidence="1">
    <location>
        <begin position="1"/>
        <end position="26"/>
    </location>
</feature>
<evidence type="ECO:0000256" key="1">
    <source>
        <dbReference type="SAM" id="SignalP"/>
    </source>
</evidence>